<evidence type="ECO:0000256" key="7">
    <source>
        <dbReference type="HAMAP-Rule" id="MF_04205"/>
    </source>
</evidence>
<evidence type="ECO:0000256" key="5">
    <source>
        <dbReference type="ARBA" id="ARBA00022989"/>
    </source>
</evidence>
<accession>A0A1L2KGE1</accession>
<dbReference type="InterPro" id="IPR003873">
    <property type="entry name" value="E_protein_CoV"/>
</dbReference>
<gene>
    <name evidence="7 9" type="primary">E</name>
</gene>
<dbReference type="GO" id="GO:0016020">
    <property type="term" value="C:membrane"/>
    <property type="evidence" value="ECO:0007669"/>
    <property type="project" value="UniProtKB-UniRule"/>
</dbReference>
<proteinExistence type="inferred from homology"/>
<keyword evidence="1 7" id="KW-0812">Transmembrane</keyword>
<reference evidence="9" key="1">
    <citation type="submission" date="2016-11" db="EMBL/GenBank/DDBJ databases">
        <title>Surveillance of bat coronaviruses in Kenya identifies relatives of human coronaviruses NL63 and 229E and their recombination history.</title>
        <authorList>
            <person name="Tao Y."/>
            <person name="Shi M."/>
            <person name="Chommanard C."/>
            <person name="Queen K."/>
            <person name="Zhang J."/>
            <person name="Markotter W."/>
            <person name="Kuzmin I.V."/>
            <person name="Holmes E.C."/>
            <person name="Tong S."/>
        </authorList>
    </citation>
    <scope>NUCLEOTIDE SEQUENCE</scope>
    <source>
        <strain evidence="9">BtKYNL63-15</strain>
    </source>
</reference>
<evidence type="ECO:0000256" key="4">
    <source>
        <dbReference type="ARBA" id="ARBA00022870"/>
    </source>
</evidence>
<dbReference type="EMBL" id="KY073746">
    <property type="protein sequence ID" value="APD51493.1"/>
    <property type="molecule type" value="Genomic_RNA"/>
</dbReference>
<keyword evidence="3 7" id="KW-1040">Host Golgi apparatus</keyword>
<keyword evidence="4 7" id="KW-1043">Host membrane</keyword>
<dbReference type="InterPro" id="IPR043507">
    <property type="entry name" value="E_protein_aCoV"/>
</dbReference>
<evidence type="ECO:0000256" key="6">
    <source>
        <dbReference type="ARBA" id="ARBA00023136"/>
    </source>
</evidence>
<sequence>MFPQLIDDHGLIANAILWLLLLCFFLLISITIIKLIQLCFTCHMFFSRTIYQPVYKVYMLYQDFMRIQPVPSEIIDV</sequence>
<evidence type="ECO:0000256" key="1">
    <source>
        <dbReference type="ARBA" id="ARBA00022692"/>
    </source>
</evidence>
<comment type="similarity">
    <text evidence="7">Belongs to the alphacoronaviruses E protein family.</text>
</comment>
<keyword evidence="5 7" id="KW-1133">Transmembrane helix</keyword>
<feature type="transmembrane region" description="Helical" evidence="8">
    <location>
        <begin position="12"/>
        <end position="36"/>
    </location>
</feature>
<comment type="subunit">
    <text evidence="7">Homopentamer. Interacts with membrane protein M in the budding compartment of the host cell, which is located between endoplasmic reticulum and the Golgi complex. Interacts with Nucleoprotein.</text>
</comment>
<keyword evidence="6 7" id="KW-0472">Membrane</keyword>
<evidence type="ECO:0000256" key="2">
    <source>
        <dbReference type="ARBA" id="ARBA00022703"/>
    </source>
</evidence>
<protein>
    <recommendedName>
        <fullName evidence="7">Envelope small membrane protein</fullName>
        <shortName evidence="7">E protein</shortName>
        <shortName evidence="7">sM protein</shortName>
    </recommendedName>
</protein>
<evidence type="ECO:0000256" key="3">
    <source>
        <dbReference type="ARBA" id="ARBA00022812"/>
    </source>
</evidence>
<evidence type="ECO:0000313" key="9">
    <source>
        <dbReference type="EMBL" id="APD51493.1"/>
    </source>
</evidence>
<organism evidence="9">
    <name type="scientific">NL63-related bat coronavirus</name>
    <dbReference type="NCBI Taxonomy" id="1920748"/>
    <lineage>
        <taxon>Viruses</taxon>
        <taxon>Riboviria</taxon>
        <taxon>Orthornavirae</taxon>
        <taxon>Pisuviricota</taxon>
        <taxon>Pisoniviricetes</taxon>
        <taxon>Nidovirales</taxon>
        <taxon>Cornidovirineae</taxon>
        <taxon>Coronaviridae</taxon>
        <taxon>Orthocoronavirinae</taxon>
        <taxon>Alphacoronavirus</taxon>
        <taxon>Setracovirus</taxon>
        <taxon>Alphacoronavirus triaenopis</taxon>
        <taxon>NL63-related bat coronavirus strain BtKYNL63-9b</taxon>
    </lineage>
</organism>
<name>A0A1L2KGE1_9ALPC</name>
<comment type="function">
    <text evidence="7">Plays a central role in virus morphogenesis and assembly. Acts as a viroporin and self-assembles in host membranes forming pentameric protein-lipid pores that allow ion transport. Also plays a role in the induction of apoptosis.</text>
</comment>
<dbReference type="Pfam" id="PF02723">
    <property type="entry name" value="CoV_E"/>
    <property type="match status" value="1"/>
</dbReference>
<dbReference type="GO" id="GO:0140975">
    <property type="term" value="P:disruption of cellular anatomical structure in another organism"/>
    <property type="evidence" value="ECO:0007669"/>
    <property type="project" value="UniProtKB-UniRule"/>
</dbReference>
<keyword evidence="2 7" id="KW-0053">Apoptosis</keyword>
<evidence type="ECO:0000256" key="8">
    <source>
        <dbReference type="SAM" id="Phobius"/>
    </source>
</evidence>
<dbReference type="GO" id="GO:0046760">
    <property type="term" value="P:viral budding from Golgi membrane"/>
    <property type="evidence" value="ECO:0007669"/>
    <property type="project" value="UniProtKB-UniRule"/>
</dbReference>
<dbReference type="GO" id="GO:0044178">
    <property type="term" value="C:host cell Golgi membrane"/>
    <property type="evidence" value="ECO:0007669"/>
    <property type="project" value="UniProtKB-SubCell"/>
</dbReference>
<dbReference type="HAMAP" id="MF_04205">
    <property type="entry name" value="ALPHA_CORONA_E"/>
    <property type="match status" value="1"/>
</dbReference>
<comment type="subcellular location">
    <subcellularLocation>
        <location evidence="7">Host Golgi apparatus membrane</location>
        <topology evidence="7">Single-pass type III membrane protein</topology>
    </subcellularLocation>
    <text evidence="7">The cytoplasmic tail functions as a Golgi complex-targeting signal.</text>
</comment>
<dbReference type="PROSITE" id="PS51926">
    <property type="entry name" value="COV_E"/>
    <property type="match status" value="1"/>
</dbReference>
<feature type="topological domain" description="Virion surface" evidence="7">
    <location>
        <begin position="1"/>
        <end position="15"/>
    </location>
</feature>
<feature type="topological domain" description="Intravirion" evidence="7">
    <location>
        <begin position="37"/>
        <end position="77"/>
    </location>
</feature>